<feature type="region of interest" description="Disordered" evidence="1">
    <location>
        <begin position="1"/>
        <end position="28"/>
    </location>
</feature>
<sequence length="202" mass="22430">MKDSDSEANRHAGGPPPDDTAAQTGPGGREDMLAEVFELQMSMLWLAQQAMRDLTARHELHPPHIIMLNLLGGRNPGVAVAQGGGLSMSECSRHMDMAPASATTMVDRLASQGLVERHTGEQDRRVVMVRLTERGREVLDSLTRLWQQVQRDAFEVLSDAELTSHLALMRRLQEGYLRRFPEGHRPPGAMPFVTRPTSRESS</sequence>
<evidence type="ECO:0000256" key="1">
    <source>
        <dbReference type="SAM" id="MobiDB-lite"/>
    </source>
</evidence>
<evidence type="ECO:0000259" key="2">
    <source>
        <dbReference type="PROSITE" id="PS50995"/>
    </source>
</evidence>
<dbReference type="Pfam" id="PF01047">
    <property type="entry name" value="MarR"/>
    <property type="match status" value="1"/>
</dbReference>
<evidence type="ECO:0000313" key="3">
    <source>
        <dbReference type="EMBL" id="GGJ80798.1"/>
    </source>
</evidence>
<feature type="region of interest" description="Disordered" evidence="1">
    <location>
        <begin position="179"/>
        <end position="202"/>
    </location>
</feature>
<dbReference type="InterPro" id="IPR000835">
    <property type="entry name" value="HTH_MarR-typ"/>
</dbReference>
<feature type="domain" description="HTH marR-type" evidence="2">
    <location>
        <begin position="29"/>
        <end position="174"/>
    </location>
</feature>
<dbReference type="InterPro" id="IPR036388">
    <property type="entry name" value="WH-like_DNA-bd_sf"/>
</dbReference>
<dbReference type="SUPFAM" id="SSF46785">
    <property type="entry name" value="Winged helix' DNA-binding domain"/>
    <property type="match status" value="1"/>
</dbReference>
<keyword evidence="4" id="KW-1185">Reference proteome</keyword>
<reference evidence="3" key="1">
    <citation type="journal article" date="2014" name="Int. J. Syst. Evol. Microbiol.">
        <title>Complete genome sequence of Corynebacterium casei LMG S-19264T (=DSM 44701T), isolated from a smear-ripened cheese.</title>
        <authorList>
            <consortium name="US DOE Joint Genome Institute (JGI-PGF)"/>
            <person name="Walter F."/>
            <person name="Albersmeier A."/>
            <person name="Kalinowski J."/>
            <person name="Ruckert C."/>
        </authorList>
    </citation>
    <scope>NUCLEOTIDE SEQUENCE</scope>
    <source>
        <strain evidence="3">JCM 14371</strain>
    </source>
</reference>
<dbReference type="PRINTS" id="PR00598">
    <property type="entry name" value="HTHMARR"/>
</dbReference>
<dbReference type="PANTHER" id="PTHR33164">
    <property type="entry name" value="TRANSCRIPTIONAL REGULATOR, MARR FAMILY"/>
    <property type="match status" value="1"/>
</dbReference>
<gene>
    <name evidence="3" type="ORF">GCM10008939_25880</name>
</gene>
<dbReference type="RefSeq" id="WP_188963710.1">
    <property type="nucleotide sequence ID" value="NZ_BMOE01000009.1"/>
</dbReference>
<name>A0A917URY8_9DEIO</name>
<protein>
    <recommendedName>
        <fullName evidence="2">HTH marR-type domain-containing protein</fullName>
    </recommendedName>
</protein>
<dbReference type="GO" id="GO:0003700">
    <property type="term" value="F:DNA-binding transcription factor activity"/>
    <property type="evidence" value="ECO:0007669"/>
    <property type="project" value="InterPro"/>
</dbReference>
<dbReference type="PROSITE" id="PS50995">
    <property type="entry name" value="HTH_MARR_2"/>
    <property type="match status" value="1"/>
</dbReference>
<dbReference type="SMART" id="SM00347">
    <property type="entry name" value="HTH_MARR"/>
    <property type="match status" value="1"/>
</dbReference>
<evidence type="ECO:0000313" key="4">
    <source>
        <dbReference type="Proteomes" id="UP000635726"/>
    </source>
</evidence>
<reference evidence="3" key="2">
    <citation type="submission" date="2020-09" db="EMBL/GenBank/DDBJ databases">
        <authorList>
            <person name="Sun Q."/>
            <person name="Ohkuma M."/>
        </authorList>
    </citation>
    <scope>NUCLEOTIDE SEQUENCE</scope>
    <source>
        <strain evidence="3">JCM 14371</strain>
    </source>
</reference>
<comment type="caution">
    <text evidence="3">The sequence shown here is derived from an EMBL/GenBank/DDBJ whole genome shotgun (WGS) entry which is preliminary data.</text>
</comment>
<dbReference type="PANTHER" id="PTHR33164:SF89">
    <property type="entry name" value="MARR FAMILY REGULATORY PROTEIN"/>
    <property type="match status" value="1"/>
</dbReference>
<organism evidence="3 4">
    <name type="scientific">Deinococcus aquiradiocola</name>
    <dbReference type="NCBI Taxonomy" id="393059"/>
    <lineage>
        <taxon>Bacteria</taxon>
        <taxon>Thermotogati</taxon>
        <taxon>Deinococcota</taxon>
        <taxon>Deinococci</taxon>
        <taxon>Deinococcales</taxon>
        <taxon>Deinococcaceae</taxon>
        <taxon>Deinococcus</taxon>
    </lineage>
</organism>
<dbReference type="Proteomes" id="UP000635726">
    <property type="component" value="Unassembled WGS sequence"/>
</dbReference>
<accession>A0A917URY8</accession>
<dbReference type="InterPro" id="IPR036390">
    <property type="entry name" value="WH_DNA-bd_sf"/>
</dbReference>
<feature type="compositionally biased region" description="Basic and acidic residues" evidence="1">
    <location>
        <begin position="1"/>
        <end position="10"/>
    </location>
</feature>
<proteinExistence type="predicted"/>
<dbReference type="Gene3D" id="1.10.10.10">
    <property type="entry name" value="Winged helix-like DNA-binding domain superfamily/Winged helix DNA-binding domain"/>
    <property type="match status" value="1"/>
</dbReference>
<dbReference type="EMBL" id="BMOE01000009">
    <property type="protein sequence ID" value="GGJ80798.1"/>
    <property type="molecule type" value="Genomic_DNA"/>
</dbReference>
<dbReference type="GO" id="GO:0006950">
    <property type="term" value="P:response to stress"/>
    <property type="evidence" value="ECO:0007669"/>
    <property type="project" value="TreeGrafter"/>
</dbReference>
<dbReference type="AlphaFoldDB" id="A0A917URY8"/>
<dbReference type="InterPro" id="IPR039422">
    <property type="entry name" value="MarR/SlyA-like"/>
</dbReference>